<gene>
    <name evidence="1" type="ORF">AFUS01_LOCUS35437</name>
</gene>
<dbReference type="EMBL" id="CAJVCH010535750">
    <property type="protein sequence ID" value="CAG7825321.1"/>
    <property type="molecule type" value="Genomic_DNA"/>
</dbReference>
<name>A0A8J2L350_9HEXA</name>
<protein>
    <submittedName>
        <fullName evidence="1">Uncharacterized protein</fullName>
    </submittedName>
</protein>
<evidence type="ECO:0000313" key="2">
    <source>
        <dbReference type="Proteomes" id="UP000708208"/>
    </source>
</evidence>
<evidence type="ECO:0000313" key="1">
    <source>
        <dbReference type="EMBL" id="CAG7825321.1"/>
    </source>
</evidence>
<keyword evidence="2" id="KW-1185">Reference proteome</keyword>
<dbReference type="Proteomes" id="UP000708208">
    <property type="component" value="Unassembled WGS sequence"/>
</dbReference>
<organism evidence="1 2">
    <name type="scientific">Allacma fusca</name>
    <dbReference type="NCBI Taxonomy" id="39272"/>
    <lineage>
        <taxon>Eukaryota</taxon>
        <taxon>Metazoa</taxon>
        <taxon>Ecdysozoa</taxon>
        <taxon>Arthropoda</taxon>
        <taxon>Hexapoda</taxon>
        <taxon>Collembola</taxon>
        <taxon>Symphypleona</taxon>
        <taxon>Sminthuridae</taxon>
        <taxon>Allacma</taxon>
    </lineage>
</organism>
<comment type="caution">
    <text evidence="1">The sequence shown here is derived from an EMBL/GenBank/DDBJ whole genome shotgun (WGS) entry which is preliminary data.</text>
</comment>
<feature type="non-terminal residue" evidence="1">
    <location>
        <position position="1"/>
    </location>
</feature>
<reference evidence="1" key="1">
    <citation type="submission" date="2021-06" db="EMBL/GenBank/DDBJ databases">
        <authorList>
            <person name="Hodson N. C."/>
            <person name="Mongue J. A."/>
            <person name="Jaron S. K."/>
        </authorList>
    </citation>
    <scope>NUCLEOTIDE SEQUENCE</scope>
</reference>
<accession>A0A8J2L350</accession>
<sequence>QVASYESGKPEQHPLFPINKLPFYTYLEDLECSFIYMTLVLDTSNLDDTMRKLIAPVTAALGAVVCPRPPGLDTDADIVNPNEFNPPSNIADSQVSLGLNGEMMQSIFIKLIVRPHQYTWAVGMFHYLLHKTEFTSAFLRFVATEAARGLAANYRMQTAEEPNYDCFEASEINLHAL</sequence>
<feature type="non-terminal residue" evidence="1">
    <location>
        <position position="177"/>
    </location>
</feature>
<proteinExistence type="predicted"/>
<dbReference type="AlphaFoldDB" id="A0A8J2L350"/>